<evidence type="ECO:0000313" key="9">
    <source>
        <dbReference type="Proteomes" id="UP000198636"/>
    </source>
</evidence>
<dbReference type="InterPro" id="IPR000731">
    <property type="entry name" value="SSD"/>
</dbReference>
<evidence type="ECO:0000256" key="6">
    <source>
        <dbReference type="SAM" id="Phobius"/>
    </source>
</evidence>
<feature type="transmembrane region" description="Helical" evidence="6">
    <location>
        <begin position="272"/>
        <end position="295"/>
    </location>
</feature>
<dbReference type="STRING" id="1120976.SAMN03080606_01523"/>
<dbReference type="Pfam" id="PF03176">
    <property type="entry name" value="MMPL"/>
    <property type="match status" value="2"/>
</dbReference>
<feature type="transmembrane region" description="Helical" evidence="6">
    <location>
        <begin position="740"/>
        <end position="760"/>
    </location>
</feature>
<feature type="domain" description="SSD" evidence="7">
    <location>
        <begin position="750"/>
        <end position="859"/>
    </location>
</feature>
<feature type="transmembrane region" description="Helical" evidence="6">
    <location>
        <begin position="405"/>
        <end position="428"/>
    </location>
</feature>
<dbReference type="EMBL" id="FMUS01000008">
    <property type="protein sequence ID" value="SCY43697.1"/>
    <property type="molecule type" value="Genomic_DNA"/>
</dbReference>
<dbReference type="AlphaFoldDB" id="A0A1G5FX77"/>
<dbReference type="GO" id="GO:0005886">
    <property type="term" value="C:plasma membrane"/>
    <property type="evidence" value="ECO:0007669"/>
    <property type="project" value="UniProtKB-SubCell"/>
</dbReference>
<evidence type="ECO:0000256" key="5">
    <source>
        <dbReference type="ARBA" id="ARBA00023136"/>
    </source>
</evidence>
<feature type="transmembrane region" description="Helical" evidence="6">
    <location>
        <begin position="374"/>
        <end position="393"/>
    </location>
</feature>
<comment type="subcellular location">
    <subcellularLocation>
        <location evidence="1">Cell membrane</location>
        <topology evidence="1">Multi-pass membrane protein</topology>
    </subcellularLocation>
</comment>
<evidence type="ECO:0000256" key="4">
    <source>
        <dbReference type="ARBA" id="ARBA00022989"/>
    </source>
</evidence>
<evidence type="ECO:0000256" key="3">
    <source>
        <dbReference type="ARBA" id="ARBA00022692"/>
    </source>
</evidence>
<feature type="transmembrane region" description="Helical" evidence="6">
    <location>
        <begin position="766"/>
        <end position="787"/>
    </location>
</feature>
<keyword evidence="3 6" id="KW-0812">Transmembrane</keyword>
<dbReference type="Proteomes" id="UP000198636">
    <property type="component" value="Unassembled WGS sequence"/>
</dbReference>
<dbReference type="InterPro" id="IPR050545">
    <property type="entry name" value="Mycobact_MmpL"/>
</dbReference>
<feature type="transmembrane region" description="Helical" evidence="6">
    <location>
        <begin position="302"/>
        <end position="323"/>
    </location>
</feature>
<dbReference type="SUPFAM" id="SSF82866">
    <property type="entry name" value="Multidrug efflux transporter AcrB transmembrane domain"/>
    <property type="match status" value="2"/>
</dbReference>
<name>A0A1G5FX77_9FIRM</name>
<organism evidence="8 9">
    <name type="scientific">Alkaliphilus peptidifermentans DSM 18978</name>
    <dbReference type="NCBI Taxonomy" id="1120976"/>
    <lineage>
        <taxon>Bacteria</taxon>
        <taxon>Bacillati</taxon>
        <taxon>Bacillota</taxon>
        <taxon>Clostridia</taxon>
        <taxon>Peptostreptococcales</taxon>
        <taxon>Natronincolaceae</taxon>
        <taxon>Alkaliphilus</taxon>
    </lineage>
</organism>
<feature type="transmembrane region" description="Helical" evidence="6">
    <location>
        <begin position="457"/>
        <end position="476"/>
    </location>
</feature>
<dbReference type="RefSeq" id="WP_091541849.1">
    <property type="nucleotide sequence ID" value="NZ_FMUS01000008.1"/>
</dbReference>
<dbReference type="PANTHER" id="PTHR33406">
    <property type="entry name" value="MEMBRANE PROTEIN MJ1562-RELATED"/>
    <property type="match status" value="1"/>
</dbReference>
<feature type="transmembrane region" description="Helical" evidence="6">
    <location>
        <begin position="16"/>
        <end position="36"/>
    </location>
</feature>
<dbReference type="Gene3D" id="1.20.1640.10">
    <property type="entry name" value="Multidrug efflux transporter AcrB transmembrane domain"/>
    <property type="match status" value="2"/>
</dbReference>
<proteinExistence type="predicted"/>
<dbReference type="InterPro" id="IPR004869">
    <property type="entry name" value="MMPL_dom"/>
</dbReference>
<gene>
    <name evidence="8" type="ORF">SAMN03080606_01523</name>
</gene>
<feature type="domain" description="SSD" evidence="7">
    <location>
        <begin position="302"/>
        <end position="427"/>
    </location>
</feature>
<evidence type="ECO:0000256" key="1">
    <source>
        <dbReference type="ARBA" id="ARBA00004651"/>
    </source>
</evidence>
<feature type="transmembrane region" description="Helical" evidence="6">
    <location>
        <begin position="831"/>
        <end position="860"/>
    </location>
</feature>
<keyword evidence="5 6" id="KW-0472">Membrane</keyword>
<feature type="transmembrane region" description="Helical" evidence="6">
    <location>
        <begin position="329"/>
        <end position="353"/>
    </location>
</feature>
<sequence length="874" mass="98334">MFTILSSFIIKRYKHIFVFSITCFVIALLIASKIGMDSNMEGMLPANSESLKASMEYEEAFDSQDNVLVVVRGDSNQAEAYIEELGERLMLEKTVSNVLYKVEMDTLDEYFHLYIDSKYYRNLESDLNDYNSSLSNFLRNKDFASFSNLFTERLDNADEESKEKLFNLYAKLLSSNYDLSEHEEKELFSALIFGELLEIQEDSKYIVNDSMNTYLMVIKPNIAMENFMKDRVIFFNRLEGFISHTKDAGNYNVEVGITGGAFVQDNEADNTMFNGFFSTAFITFILIILFIVLSFRRLILPLAAGFPLLLGALLATAFAYLAYKNLNMFSISFAVLLLGLGIDFAVHIISRYLEERGAGRTVRDAVTITIKETSSGMLVGATTTAIAFLTFLIAEFKAFTQMGVISGMGIFILCITMIFLMPTIILLMDIKKSTHKPIKESGYTFLMPIGKTVEKRPLVLVIIVGIVALSLLGNVLNTEIKTDMSKIYPQDMESLTWLEVVEEEFDYNPTSLIFMVDSIEELMLVIAKFSNEDGIKRLDSILEYMPQEQDYKINVINQLNEGLNHRKDNEYPSTPMEIIGGFQNIKDAANRNGIATDSEGYRRIEEIIDSIEGDTSLMTLRSIMKELSFMDNEAIGELQLGAEKLTIEQLPDSLKSNFVGKDGKLSVEAIPNKNIWESENYNTIASAIKDASGRNPVGMPAIMNEVTIYVKKDILKISLFCITSLFIILLIMFRSIKDAFIILIPLLLTIFMTLGIVPIFKTDLNIFSVIAFPVLIGIGVDSGVHLLHRIKTSQDKDIPYILTHTGKAIMMTTITTLIGFGSLYFTNHPGLSSFGLLTIVGMSLCLVLTLTLLPALYLVLYRKDIRKIVQPSNQ</sequence>
<feature type="transmembrane region" description="Helical" evidence="6">
    <location>
        <begin position="714"/>
        <end position="733"/>
    </location>
</feature>
<evidence type="ECO:0000313" key="8">
    <source>
        <dbReference type="EMBL" id="SCY43697.1"/>
    </source>
</evidence>
<feature type="transmembrane region" description="Helical" evidence="6">
    <location>
        <begin position="808"/>
        <end position="825"/>
    </location>
</feature>
<protein>
    <submittedName>
        <fullName evidence="8">Predicted exporter protein, RND superfamily</fullName>
    </submittedName>
</protein>
<accession>A0A1G5FX77</accession>
<evidence type="ECO:0000256" key="2">
    <source>
        <dbReference type="ARBA" id="ARBA00022475"/>
    </source>
</evidence>
<keyword evidence="9" id="KW-1185">Reference proteome</keyword>
<dbReference type="OrthoDB" id="9782006at2"/>
<keyword evidence="4 6" id="KW-1133">Transmembrane helix</keyword>
<evidence type="ECO:0000259" key="7">
    <source>
        <dbReference type="PROSITE" id="PS50156"/>
    </source>
</evidence>
<keyword evidence="2" id="KW-1003">Cell membrane</keyword>
<dbReference type="PROSITE" id="PS50156">
    <property type="entry name" value="SSD"/>
    <property type="match status" value="2"/>
</dbReference>
<dbReference type="PANTHER" id="PTHR33406:SF13">
    <property type="entry name" value="MEMBRANE PROTEIN YDFJ"/>
    <property type="match status" value="1"/>
</dbReference>
<reference evidence="8 9" key="1">
    <citation type="submission" date="2016-10" db="EMBL/GenBank/DDBJ databases">
        <authorList>
            <person name="de Groot N.N."/>
        </authorList>
    </citation>
    <scope>NUCLEOTIDE SEQUENCE [LARGE SCALE GENOMIC DNA]</scope>
    <source>
        <strain evidence="8 9">DSM 18978</strain>
    </source>
</reference>